<reference evidence="1 2" key="1">
    <citation type="submission" date="2023-02" db="EMBL/GenBank/DDBJ databases">
        <title>Dictyobacter halimunensis sp. nov., a new member of the class Ktedonobacteria from forest soil in a geothermal area.</title>
        <authorList>
            <person name="Rachmania M.K."/>
            <person name="Ningsih F."/>
            <person name="Sakai Y."/>
            <person name="Yabe S."/>
            <person name="Yokota A."/>
            <person name="Sjamsuridzal W."/>
        </authorList>
    </citation>
    <scope>NUCLEOTIDE SEQUENCE [LARGE SCALE GENOMIC DNA]</scope>
    <source>
        <strain evidence="1 2">S3.2.2.5</strain>
    </source>
</reference>
<accession>A0ABQ6FLU8</accession>
<evidence type="ECO:0000313" key="1">
    <source>
        <dbReference type="EMBL" id="GLV54657.1"/>
    </source>
</evidence>
<sequence>MIIGSAAIILIWSQATARIAEVGRLLLFAQRLRKNIIVLTLDSTPLPTPMATLKPIAVHRPCDHCMDQIAPLLPPASSQDALQALVERAAHEYIRERKAAIEQAAAMLQRNEQREAVLALLEQIAQHDTITSVRDKAQEILNAYTQPAAQLSTSPPQNMDPNAIFGVRCKNGHVSYFNKRSVCKATYDVPRGMSQHDSKNLDELILSCTTCGVTIVAYVDCEGYK</sequence>
<dbReference type="Proteomes" id="UP001344906">
    <property type="component" value="Unassembled WGS sequence"/>
</dbReference>
<dbReference type="EMBL" id="BSRI01000001">
    <property type="protein sequence ID" value="GLV54657.1"/>
    <property type="molecule type" value="Genomic_DNA"/>
</dbReference>
<organism evidence="1 2">
    <name type="scientific">Dictyobacter halimunensis</name>
    <dbReference type="NCBI Taxonomy" id="3026934"/>
    <lineage>
        <taxon>Bacteria</taxon>
        <taxon>Bacillati</taxon>
        <taxon>Chloroflexota</taxon>
        <taxon>Ktedonobacteria</taxon>
        <taxon>Ktedonobacterales</taxon>
        <taxon>Dictyobacteraceae</taxon>
        <taxon>Dictyobacter</taxon>
    </lineage>
</organism>
<evidence type="ECO:0000313" key="2">
    <source>
        <dbReference type="Proteomes" id="UP001344906"/>
    </source>
</evidence>
<name>A0ABQ6FLU8_9CHLR</name>
<keyword evidence="2" id="KW-1185">Reference proteome</keyword>
<proteinExistence type="predicted"/>
<comment type="caution">
    <text evidence="1">The sequence shown here is derived from an EMBL/GenBank/DDBJ whole genome shotgun (WGS) entry which is preliminary data.</text>
</comment>
<protein>
    <submittedName>
        <fullName evidence="1">Uncharacterized protein</fullName>
    </submittedName>
</protein>
<gene>
    <name evidence="1" type="ORF">KDH_15040</name>
</gene>